<keyword evidence="6" id="KW-0677">Repeat</keyword>
<comment type="function">
    <text evidence="12">This protein recognizes C4b and C3b fragments that condense with cell-surface hydroxyl or amino groups when nascent C4b and C3b are locally generated during C4 and c3 activation. Interaction of daf with cell-associated C4b and C3b polypeptides interferes with their ability to catalyze the conversion of C2 and factor B to enzymatically active C2a and Bb and thereby prevents the formation of C4b2a and C3bBb, the amplification convertases of the complement cascade. Inhibits complement activation by destabilizing and preventing the formation of C3 and C5 convertases, which prevents complement damage.</text>
</comment>
<sequence length="615" mass="65344">MSKGVLKGACSPDPTSGAAASERKEGLPGRRHDPELNIREAAVSVTLARGDCGPLPVVPLAQPVSGGSVSFPVNTTVLYKCDQGFVKIPGMPDAVVCLSSNKWTDIKEFCNRSCGAPPRLLYGILKKIYISKNYFPEGTVLEYECRPGFRRIYPLVGKTTCLSNLTWSTPDVFCEKKSCPTPREIENGQVSVATDILLGSQIFFSCDPGYRLQGAASAFCMIVENGVDWSNAFGVCTKILCPQPPQIKNGQIIDERDTYEYRQVATYECDRGFTIIGENQITCTVTDGTGEWSGPPPECKGKSPPPFIPPIVQKPTTTTVPDTEVSLPPQKASTVLPGTEDPVTPQKPTTINVPATRVRATPQKYTTVNVPATGIQPTPQKHTTVNVPATGIQPTPQKHTTVNVPATGIQPTPQKHTTVNVPATGIQPTPQKHTTVNVPATGIQPTPQKHTTVNVPDAEVSPTPQKHTTVSGPDAEISPTPQKTITVNISDTKAPLTAQKPSTANSSATKVPAAAQSSPMPSVLSPVTTLAANTSATQTTLTAQKHTTAEASFTQTLPARQKFTTKRVSGTQRFTSARITATSRPPISRMSTHPPTTASEEKGLSSSGSNVPDGG</sequence>
<evidence type="ECO:0000256" key="10">
    <source>
        <dbReference type="ARBA" id="ARBA00023157"/>
    </source>
</evidence>
<dbReference type="GO" id="GO:0045087">
    <property type="term" value="P:innate immune response"/>
    <property type="evidence" value="ECO:0007669"/>
    <property type="project" value="UniProtKB-KW"/>
</dbReference>
<evidence type="ECO:0000313" key="17">
    <source>
        <dbReference type="Proteomes" id="UP000028990"/>
    </source>
</evidence>
<evidence type="ECO:0000256" key="3">
    <source>
        <dbReference type="ARBA" id="ARBA00022588"/>
    </source>
</evidence>
<evidence type="ECO:0000259" key="15">
    <source>
        <dbReference type="PROSITE" id="PS50923"/>
    </source>
</evidence>
<comment type="subcellular location">
    <subcellularLocation>
        <location evidence="1">Membrane</location>
    </subcellularLocation>
</comment>
<dbReference type="Pfam" id="PF00084">
    <property type="entry name" value="Sushi"/>
    <property type="match status" value="4"/>
</dbReference>
<dbReference type="SMART" id="SM00032">
    <property type="entry name" value="CCP"/>
    <property type="match status" value="4"/>
</dbReference>
<dbReference type="GO" id="GO:0016020">
    <property type="term" value="C:membrane"/>
    <property type="evidence" value="ECO:0007669"/>
    <property type="project" value="UniProtKB-SubCell"/>
</dbReference>
<dbReference type="InterPro" id="IPR000436">
    <property type="entry name" value="Sushi_SCR_CCP_dom"/>
</dbReference>
<dbReference type="FunFam" id="2.10.70.10:FF:000014">
    <property type="entry name" value="Membrane cofactor protein"/>
    <property type="match status" value="1"/>
</dbReference>
<evidence type="ECO:0000313" key="16">
    <source>
        <dbReference type="EMBL" id="KFO19658.1"/>
    </source>
</evidence>
<evidence type="ECO:0000256" key="1">
    <source>
        <dbReference type="ARBA" id="ARBA00004370"/>
    </source>
</evidence>
<reference evidence="16 17" key="1">
    <citation type="submission" date="2013-11" db="EMBL/GenBank/DDBJ databases">
        <title>The Damaraland mole rat (Fukomys damarensis) genome and evolution of African mole rats.</title>
        <authorList>
            <person name="Gladyshev V.N."/>
            <person name="Fang X."/>
        </authorList>
    </citation>
    <scope>NUCLEOTIDE SEQUENCE [LARGE SCALE GENOMIC DNA]</scope>
    <source>
        <tissue evidence="16">Liver</tissue>
    </source>
</reference>
<evidence type="ECO:0000256" key="4">
    <source>
        <dbReference type="ARBA" id="ARBA00022659"/>
    </source>
</evidence>
<evidence type="ECO:0000256" key="7">
    <source>
        <dbReference type="ARBA" id="ARBA00022859"/>
    </source>
</evidence>
<feature type="region of interest" description="Disordered" evidence="14">
    <location>
        <begin position="576"/>
        <end position="615"/>
    </location>
</feature>
<keyword evidence="9" id="KW-0472">Membrane</keyword>
<feature type="domain" description="Sushi" evidence="15">
    <location>
        <begin position="112"/>
        <end position="176"/>
    </location>
</feature>
<organism evidence="16 17">
    <name type="scientific">Fukomys damarensis</name>
    <name type="common">Damaraland mole rat</name>
    <name type="synonym">Cryptomys damarensis</name>
    <dbReference type="NCBI Taxonomy" id="885580"/>
    <lineage>
        <taxon>Eukaryota</taxon>
        <taxon>Metazoa</taxon>
        <taxon>Chordata</taxon>
        <taxon>Craniata</taxon>
        <taxon>Vertebrata</taxon>
        <taxon>Euteleostomi</taxon>
        <taxon>Mammalia</taxon>
        <taxon>Eutheria</taxon>
        <taxon>Euarchontoglires</taxon>
        <taxon>Glires</taxon>
        <taxon>Rodentia</taxon>
        <taxon>Hystricomorpha</taxon>
        <taxon>Bathyergidae</taxon>
        <taxon>Fukomys</taxon>
    </lineage>
</organism>
<dbReference type="eggNOG" id="ENOG502RXMW">
    <property type="taxonomic scope" value="Eukaryota"/>
</dbReference>
<dbReference type="GO" id="GO:0006958">
    <property type="term" value="P:complement activation, classical pathway"/>
    <property type="evidence" value="ECO:0007669"/>
    <property type="project" value="UniProtKB-KW"/>
</dbReference>
<keyword evidence="7" id="KW-0391">Immunity</keyword>
<feature type="compositionally biased region" description="Basic and acidic residues" evidence="14">
    <location>
        <begin position="21"/>
        <end position="33"/>
    </location>
</feature>
<dbReference type="InterPro" id="IPR050350">
    <property type="entry name" value="Compl-Cell_Adhes-Reg"/>
</dbReference>
<comment type="similarity">
    <text evidence="2">Belongs to the receptors of complement activation (RCA) family.</text>
</comment>
<feature type="domain" description="Sushi" evidence="15">
    <location>
        <begin position="177"/>
        <end position="238"/>
    </location>
</feature>
<feature type="region of interest" description="Disordered" evidence="14">
    <location>
        <begin position="494"/>
        <end position="522"/>
    </location>
</feature>
<protein>
    <submittedName>
        <fullName evidence="16">Complement decay-accelerating factor</fullName>
    </submittedName>
</protein>
<dbReference type="EMBL" id="KN124946">
    <property type="protein sequence ID" value="KFO19658.1"/>
    <property type="molecule type" value="Genomic_DNA"/>
</dbReference>
<dbReference type="SUPFAM" id="SSF57535">
    <property type="entry name" value="Complement control module/SCR domain"/>
    <property type="match status" value="4"/>
</dbReference>
<keyword evidence="17" id="KW-1185">Reference proteome</keyword>
<feature type="compositionally biased region" description="Polar residues" evidence="14">
    <location>
        <begin position="499"/>
        <end position="522"/>
    </location>
</feature>
<accession>A0A091CPU2</accession>
<keyword evidence="3" id="KW-0399">Innate immunity</keyword>
<feature type="compositionally biased region" description="Polar residues" evidence="14">
    <location>
        <begin position="462"/>
        <end position="471"/>
    </location>
</feature>
<comment type="caution">
    <text evidence="13">Lacks conserved residue(s) required for the propagation of feature annotation.</text>
</comment>
<dbReference type="Proteomes" id="UP000028990">
    <property type="component" value="Unassembled WGS sequence"/>
</dbReference>
<dbReference type="Gene3D" id="2.10.70.10">
    <property type="entry name" value="Complement Module, domain 1"/>
    <property type="match status" value="4"/>
</dbReference>
<feature type="compositionally biased region" description="Polar residues" evidence="14">
    <location>
        <begin position="440"/>
        <end position="454"/>
    </location>
</feature>
<evidence type="ECO:0000256" key="5">
    <source>
        <dbReference type="ARBA" id="ARBA00022729"/>
    </source>
</evidence>
<evidence type="ECO:0000256" key="9">
    <source>
        <dbReference type="ARBA" id="ARBA00023136"/>
    </source>
</evidence>
<evidence type="ECO:0000256" key="12">
    <source>
        <dbReference type="ARBA" id="ARBA00045541"/>
    </source>
</evidence>
<evidence type="ECO:0000256" key="13">
    <source>
        <dbReference type="PROSITE-ProRule" id="PRU00302"/>
    </source>
</evidence>
<dbReference type="PANTHER" id="PTHR19325:SF317">
    <property type="entry name" value="COMPLEMENT DECAY-ACCELERATING FACTOR"/>
    <property type="match status" value="1"/>
</dbReference>
<dbReference type="PANTHER" id="PTHR19325">
    <property type="entry name" value="COMPLEMENT COMPONENT-RELATED SUSHI DOMAIN-CONTAINING"/>
    <property type="match status" value="1"/>
</dbReference>
<dbReference type="CDD" id="cd00033">
    <property type="entry name" value="CCP"/>
    <property type="match status" value="4"/>
</dbReference>
<evidence type="ECO:0000256" key="8">
    <source>
        <dbReference type="ARBA" id="ARBA00022875"/>
    </source>
</evidence>
<gene>
    <name evidence="16" type="ORF">H920_18969</name>
</gene>
<evidence type="ECO:0000256" key="14">
    <source>
        <dbReference type="SAM" id="MobiDB-lite"/>
    </source>
</evidence>
<keyword evidence="4 13" id="KW-0768">Sushi</keyword>
<dbReference type="FunFam" id="2.10.70.10:FF:000055">
    <property type="entry name" value="Complement decay-accelerating factor, GPI-anchored"/>
    <property type="match status" value="1"/>
</dbReference>
<dbReference type="AlphaFoldDB" id="A0A091CPU2"/>
<keyword evidence="10" id="KW-1015">Disulfide bond</keyword>
<proteinExistence type="inferred from homology"/>
<name>A0A091CPU2_FUKDA</name>
<dbReference type="InterPro" id="IPR035976">
    <property type="entry name" value="Sushi/SCR/CCP_sf"/>
</dbReference>
<dbReference type="PROSITE" id="PS50923">
    <property type="entry name" value="SUSHI"/>
    <property type="match status" value="3"/>
</dbReference>
<feature type="region of interest" description="Disordered" evidence="14">
    <location>
        <begin position="1"/>
        <end position="33"/>
    </location>
</feature>
<feature type="domain" description="Sushi" evidence="15">
    <location>
        <begin position="239"/>
        <end position="301"/>
    </location>
</feature>
<feature type="region of interest" description="Disordered" evidence="14">
    <location>
        <begin position="318"/>
        <end position="350"/>
    </location>
</feature>
<keyword evidence="5" id="KW-0732">Signal</keyword>
<evidence type="ECO:0000256" key="6">
    <source>
        <dbReference type="ARBA" id="ARBA00022737"/>
    </source>
</evidence>
<keyword evidence="11" id="KW-0325">Glycoprotein</keyword>
<keyword evidence="8" id="KW-0180">Complement pathway</keyword>
<feature type="region of interest" description="Disordered" evidence="14">
    <location>
        <begin position="440"/>
        <end position="481"/>
    </location>
</feature>
<evidence type="ECO:0000256" key="2">
    <source>
        <dbReference type="ARBA" id="ARBA00010908"/>
    </source>
</evidence>
<evidence type="ECO:0000256" key="11">
    <source>
        <dbReference type="ARBA" id="ARBA00023180"/>
    </source>
</evidence>